<evidence type="ECO:0000313" key="11">
    <source>
        <dbReference type="EMBL" id="KAL2608337.1"/>
    </source>
</evidence>
<dbReference type="Pfam" id="PF14416">
    <property type="entry name" value="PMR5N"/>
    <property type="match status" value="1"/>
</dbReference>
<dbReference type="PANTHER" id="PTHR32285">
    <property type="entry name" value="PROTEIN TRICHOME BIREFRINGENCE-LIKE 9-RELATED"/>
    <property type="match status" value="1"/>
</dbReference>
<comment type="similarity">
    <text evidence="2">Belongs to the PC-esterase family. TBL subfamily.</text>
</comment>
<proteinExistence type="inferred from homology"/>
<accession>A0ABD1XHA4</accession>
<feature type="compositionally biased region" description="Polar residues" evidence="7">
    <location>
        <begin position="261"/>
        <end position="275"/>
    </location>
</feature>
<evidence type="ECO:0000256" key="8">
    <source>
        <dbReference type="SAM" id="Phobius"/>
    </source>
</evidence>
<gene>
    <name evidence="11" type="ORF">R1flu_026910</name>
</gene>
<keyword evidence="6 8" id="KW-0472">Membrane</keyword>
<evidence type="ECO:0008006" key="13">
    <source>
        <dbReference type="Google" id="ProtNLM"/>
    </source>
</evidence>
<evidence type="ECO:0000259" key="10">
    <source>
        <dbReference type="Pfam" id="PF14416"/>
    </source>
</evidence>
<comment type="subcellular location">
    <subcellularLocation>
        <location evidence="1">Membrane</location>
        <topology evidence="1">Single-pass membrane protein</topology>
    </subcellularLocation>
</comment>
<feature type="compositionally biased region" description="Basic and acidic residues" evidence="7">
    <location>
        <begin position="286"/>
        <end position="343"/>
    </location>
</feature>
<evidence type="ECO:0000256" key="4">
    <source>
        <dbReference type="ARBA" id="ARBA00022968"/>
    </source>
</evidence>
<comment type="caution">
    <text evidence="11">The sequence shown here is derived from an EMBL/GenBank/DDBJ whole genome shotgun (WGS) entry which is preliminary data.</text>
</comment>
<feature type="compositionally biased region" description="Polar residues" evidence="7">
    <location>
        <begin position="158"/>
        <end position="169"/>
    </location>
</feature>
<feature type="compositionally biased region" description="Pro residues" evidence="7">
    <location>
        <begin position="80"/>
        <end position="90"/>
    </location>
</feature>
<reference evidence="11 12" key="1">
    <citation type="submission" date="2024-09" db="EMBL/GenBank/DDBJ databases">
        <title>Chromosome-scale assembly of Riccia fluitans.</title>
        <authorList>
            <person name="Paukszto L."/>
            <person name="Sawicki J."/>
            <person name="Karawczyk K."/>
            <person name="Piernik-Szablinska J."/>
            <person name="Szczecinska M."/>
            <person name="Mazdziarz M."/>
        </authorList>
    </citation>
    <scope>NUCLEOTIDE SEQUENCE [LARGE SCALE GENOMIC DNA]</scope>
    <source>
        <strain evidence="11">Rf_01</strain>
        <tissue evidence="11">Aerial parts of the thallus</tissue>
    </source>
</reference>
<keyword evidence="5 8" id="KW-1133">Transmembrane helix</keyword>
<feature type="transmembrane region" description="Helical" evidence="8">
    <location>
        <begin position="14"/>
        <end position="34"/>
    </location>
</feature>
<keyword evidence="3 8" id="KW-0812">Transmembrane</keyword>
<dbReference type="InterPro" id="IPR029962">
    <property type="entry name" value="TBL"/>
</dbReference>
<dbReference type="EMBL" id="JBHFFA010000008">
    <property type="protein sequence ID" value="KAL2608337.1"/>
    <property type="molecule type" value="Genomic_DNA"/>
</dbReference>
<dbReference type="Proteomes" id="UP001605036">
    <property type="component" value="Unassembled WGS sequence"/>
</dbReference>
<dbReference type="GO" id="GO:0016020">
    <property type="term" value="C:membrane"/>
    <property type="evidence" value="ECO:0007669"/>
    <property type="project" value="UniProtKB-SubCell"/>
</dbReference>
<protein>
    <recommendedName>
        <fullName evidence="13">Trichome birefringence-like N-terminal domain-containing protein</fullName>
    </recommendedName>
</protein>
<dbReference type="InterPro" id="IPR026057">
    <property type="entry name" value="TBL_C"/>
</dbReference>
<evidence type="ECO:0000256" key="3">
    <source>
        <dbReference type="ARBA" id="ARBA00022692"/>
    </source>
</evidence>
<organism evidence="11 12">
    <name type="scientific">Riccia fluitans</name>
    <dbReference type="NCBI Taxonomy" id="41844"/>
    <lineage>
        <taxon>Eukaryota</taxon>
        <taxon>Viridiplantae</taxon>
        <taxon>Streptophyta</taxon>
        <taxon>Embryophyta</taxon>
        <taxon>Marchantiophyta</taxon>
        <taxon>Marchantiopsida</taxon>
        <taxon>Marchantiidae</taxon>
        <taxon>Marchantiales</taxon>
        <taxon>Ricciaceae</taxon>
        <taxon>Riccia</taxon>
    </lineage>
</organism>
<name>A0ABD1XHA4_9MARC</name>
<feature type="domain" description="Trichome birefringence-like C-terminal" evidence="9">
    <location>
        <begin position="405"/>
        <end position="689"/>
    </location>
</feature>
<keyword evidence="12" id="KW-1185">Reference proteome</keyword>
<evidence type="ECO:0000256" key="6">
    <source>
        <dbReference type="ARBA" id="ARBA00023136"/>
    </source>
</evidence>
<feature type="compositionally biased region" description="Low complexity" evidence="7">
    <location>
        <begin position="193"/>
        <end position="205"/>
    </location>
</feature>
<evidence type="ECO:0000256" key="2">
    <source>
        <dbReference type="ARBA" id="ARBA00007727"/>
    </source>
</evidence>
<evidence type="ECO:0000256" key="7">
    <source>
        <dbReference type="SAM" id="MobiDB-lite"/>
    </source>
</evidence>
<evidence type="ECO:0000256" key="1">
    <source>
        <dbReference type="ARBA" id="ARBA00004167"/>
    </source>
</evidence>
<feature type="compositionally biased region" description="Polar residues" evidence="7">
    <location>
        <begin position="219"/>
        <end position="234"/>
    </location>
</feature>
<dbReference type="AlphaFoldDB" id="A0ABD1XHA4"/>
<feature type="domain" description="Trichome birefringence-like N-terminal" evidence="10">
    <location>
        <begin position="351"/>
        <end position="404"/>
    </location>
</feature>
<evidence type="ECO:0000259" key="9">
    <source>
        <dbReference type="Pfam" id="PF13839"/>
    </source>
</evidence>
<dbReference type="InterPro" id="IPR025846">
    <property type="entry name" value="TBL_N"/>
</dbReference>
<feature type="compositionally biased region" description="Polar residues" evidence="7">
    <location>
        <begin position="98"/>
        <end position="111"/>
    </location>
</feature>
<keyword evidence="4" id="KW-0735">Signal-anchor</keyword>
<feature type="region of interest" description="Disordered" evidence="7">
    <location>
        <begin position="261"/>
        <end position="350"/>
    </location>
</feature>
<evidence type="ECO:0000256" key="5">
    <source>
        <dbReference type="ARBA" id="ARBA00022989"/>
    </source>
</evidence>
<feature type="region of interest" description="Disordered" evidence="7">
    <location>
        <begin position="65"/>
        <end position="239"/>
    </location>
</feature>
<dbReference type="PANTHER" id="PTHR32285:SF48">
    <property type="entry name" value="PROTEIN TRICHOME BIREFRINGENCE-LIKE 19"/>
    <property type="match status" value="1"/>
</dbReference>
<evidence type="ECO:0000313" key="12">
    <source>
        <dbReference type="Proteomes" id="UP001605036"/>
    </source>
</evidence>
<sequence>MGDARLGFCNKKTACILFLIALLPILLLRLLFFYTDPPFLCFLPTAQKNEAELTEELEFSAPYDRHLGQNETGPHSPTVSPSPLPVPARPPTALDVDTPQNTSLTDSSTDPETAVIAPEKSVTSYVPVATSGPTQKSELAPAAWEPPPPGLGVDDSTRNVSFSVESNTDIPPASPPESSAVKSESHVAPEPPAIVAVPSPGSSPSGEHETGPPLAAETPITNSSQVPSNESNNHVAAELPAASHVVDAEVVNSVYMSPTPSPLVSLNESLSPENTAEQEETSSDLPAEKEKEVSEEWKASPENEWKSSPEEEWKASPEKEWKSSPEEEWKASPEEKPAAEEKQTSAPTASQECDLYDGDWVYDPEGPLYTNATCLYMDDRQNCMRNGRPDTGYLYWKWKPRQCDLARFDGRALLEKLWGKSIAFVGDSLARNQMQSLLCMLSQVETPENTYRDEGGSMSYLFKSYQVTLSNIWSPYFIVETSEEVNGIEQGRSKLFTDVLDETWTSVMNDYDFLIFSAGHWFLHPVVYIENDEIIGCHFCPETNITQIGFYQAYRKAYRAVLHKVTNDFKGLAVMGTFPAGHFENGSWSDGGHCSRQQPLSKDENKLVGMNSEMHDIVVEEYENTVRSGKNQHVGLLDLSILALLRADGHPGPYRELHPFEGKPPDAHVQSDCLHLCMPGPVDTWNQFLEKLILSRL</sequence>
<dbReference type="Pfam" id="PF13839">
    <property type="entry name" value="PC-Esterase"/>
    <property type="match status" value="1"/>
</dbReference>